<dbReference type="GO" id="GO:0022857">
    <property type="term" value="F:transmembrane transporter activity"/>
    <property type="evidence" value="ECO:0007669"/>
    <property type="project" value="InterPro"/>
</dbReference>
<feature type="transmembrane region" description="Helical" evidence="8">
    <location>
        <begin position="168"/>
        <end position="192"/>
    </location>
</feature>
<reference evidence="10" key="2">
    <citation type="submission" date="2020-09" db="EMBL/GenBank/DDBJ databases">
        <authorList>
            <person name="Sun Q."/>
            <person name="Zhou Y."/>
        </authorList>
    </citation>
    <scope>NUCLEOTIDE SEQUENCE</scope>
    <source>
        <strain evidence="10">CGMCC 1.12187</strain>
    </source>
</reference>
<keyword evidence="11" id="KW-1185">Reference proteome</keyword>
<keyword evidence="5 8" id="KW-1133">Transmembrane helix</keyword>
<evidence type="ECO:0000259" key="9">
    <source>
        <dbReference type="PROSITE" id="PS50850"/>
    </source>
</evidence>
<dbReference type="EMBL" id="BMEQ01000042">
    <property type="protein sequence ID" value="GGG70950.1"/>
    <property type="molecule type" value="Genomic_DNA"/>
</dbReference>
<evidence type="ECO:0000313" key="10">
    <source>
        <dbReference type="EMBL" id="GGG70950.1"/>
    </source>
</evidence>
<evidence type="ECO:0000256" key="6">
    <source>
        <dbReference type="ARBA" id="ARBA00023136"/>
    </source>
</evidence>
<evidence type="ECO:0000256" key="1">
    <source>
        <dbReference type="ARBA" id="ARBA00004651"/>
    </source>
</evidence>
<dbReference type="Gene3D" id="1.20.1250.20">
    <property type="entry name" value="MFS general substrate transporter like domains"/>
    <property type="match status" value="2"/>
</dbReference>
<evidence type="ECO:0000256" key="4">
    <source>
        <dbReference type="ARBA" id="ARBA00022692"/>
    </source>
</evidence>
<evidence type="ECO:0000256" key="7">
    <source>
        <dbReference type="SAM" id="MobiDB-lite"/>
    </source>
</evidence>
<feature type="transmembrane region" description="Helical" evidence="8">
    <location>
        <begin position="257"/>
        <end position="282"/>
    </location>
</feature>
<dbReference type="Proteomes" id="UP000638848">
    <property type="component" value="Unassembled WGS sequence"/>
</dbReference>
<evidence type="ECO:0000256" key="3">
    <source>
        <dbReference type="ARBA" id="ARBA00022475"/>
    </source>
</evidence>
<feature type="transmembrane region" description="Helical" evidence="8">
    <location>
        <begin position="42"/>
        <end position="61"/>
    </location>
</feature>
<feature type="transmembrane region" description="Helical" evidence="8">
    <location>
        <begin position="349"/>
        <end position="374"/>
    </location>
</feature>
<dbReference type="PANTHER" id="PTHR43045:SF1">
    <property type="entry name" value="SHIKIMATE TRANSPORTER"/>
    <property type="match status" value="1"/>
</dbReference>
<protein>
    <submittedName>
        <fullName evidence="10">MFS transporter</fullName>
    </submittedName>
</protein>
<evidence type="ECO:0000256" key="8">
    <source>
        <dbReference type="SAM" id="Phobius"/>
    </source>
</evidence>
<organism evidence="10 11">
    <name type="scientific">Kocuria dechangensis</name>
    <dbReference type="NCBI Taxonomy" id="1176249"/>
    <lineage>
        <taxon>Bacteria</taxon>
        <taxon>Bacillati</taxon>
        <taxon>Actinomycetota</taxon>
        <taxon>Actinomycetes</taxon>
        <taxon>Micrococcales</taxon>
        <taxon>Micrococcaceae</taxon>
        <taxon>Kocuria</taxon>
    </lineage>
</organism>
<evidence type="ECO:0000256" key="2">
    <source>
        <dbReference type="ARBA" id="ARBA00022448"/>
    </source>
</evidence>
<dbReference type="PANTHER" id="PTHR43045">
    <property type="entry name" value="SHIKIMATE TRANSPORTER"/>
    <property type="match status" value="1"/>
</dbReference>
<comment type="subcellular location">
    <subcellularLocation>
        <location evidence="1">Cell membrane</location>
        <topology evidence="1">Multi-pass membrane protein</topology>
    </subcellularLocation>
</comment>
<dbReference type="RefSeq" id="WP_188540281.1">
    <property type="nucleotide sequence ID" value="NZ_BMEQ01000042.1"/>
</dbReference>
<proteinExistence type="predicted"/>
<comment type="caution">
    <text evidence="10">The sequence shown here is derived from an EMBL/GenBank/DDBJ whole genome shotgun (WGS) entry which is preliminary data.</text>
</comment>
<keyword evidence="4 8" id="KW-0812">Transmembrane</keyword>
<feature type="region of interest" description="Disordered" evidence="7">
    <location>
        <begin position="1"/>
        <end position="26"/>
    </location>
</feature>
<feature type="transmembrane region" description="Helical" evidence="8">
    <location>
        <begin position="386"/>
        <end position="407"/>
    </location>
</feature>
<dbReference type="GO" id="GO:0005886">
    <property type="term" value="C:plasma membrane"/>
    <property type="evidence" value="ECO:0007669"/>
    <property type="project" value="UniProtKB-SubCell"/>
</dbReference>
<keyword evidence="3" id="KW-1003">Cell membrane</keyword>
<feature type="transmembrane region" description="Helical" evidence="8">
    <location>
        <begin position="419"/>
        <end position="436"/>
    </location>
</feature>
<gene>
    <name evidence="10" type="ORF">GCM10011374_39470</name>
</gene>
<dbReference type="InterPro" id="IPR036259">
    <property type="entry name" value="MFS_trans_sf"/>
</dbReference>
<evidence type="ECO:0000313" key="11">
    <source>
        <dbReference type="Proteomes" id="UP000638848"/>
    </source>
</evidence>
<dbReference type="InterPro" id="IPR020846">
    <property type="entry name" value="MFS_dom"/>
</dbReference>
<dbReference type="CDD" id="cd17369">
    <property type="entry name" value="MFS_ShiA_like"/>
    <property type="match status" value="1"/>
</dbReference>
<dbReference type="Pfam" id="PF07690">
    <property type="entry name" value="MFS_1"/>
    <property type="match status" value="1"/>
</dbReference>
<feature type="transmembrane region" description="Helical" evidence="8">
    <location>
        <begin position="67"/>
        <end position="91"/>
    </location>
</feature>
<feature type="transmembrane region" description="Helical" evidence="8">
    <location>
        <begin position="324"/>
        <end position="343"/>
    </location>
</feature>
<feature type="transmembrane region" description="Helical" evidence="8">
    <location>
        <begin position="204"/>
        <end position="221"/>
    </location>
</feature>
<accession>A0A917M125</accession>
<dbReference type="InterPro" id="IPR011701">
    <property type="entry name" value="MFS"/>
</dbReference>
<keyword evidence="6 8" id="KW-0472">Membrane</keyword>
<sequence length="450" mass="48094">MTQDHAVAAPDAPVTHTPKTEEERKDSRRAVLSSFLGSSVEYYDFLLYTAAAGLVFPPLFFSSVDPVLGQLLAFATLLAGYLTRPLGGVLFGHFGDRFGRKNMLFITLMMMGVVSLCIGLMPTYATIGVAAPILLVTLRVIQGIAVGGEWAGATLMAMEHSSARNKGFGASLSVAGGPTGAVLSTLVLTLFATLPDDQFYSWGWRVPFLLSVIVVAVGLYLRARVKESPEFEAARESGDVHTGVPIKLMVTTYPKEVLLGALGGAAPLFVQGLLAGFMVTYVSVINEWIPRSEALMLLTFSSFFHIFTIPAFAALSDRIGRKKVMIGGAIFSAVAIWPMFAMFNTGEPLWIGLAFMLGNPIIQASMYGPIGAFLSEKFATNARYTGTSLSFQLSSIIGAGVAPLIAVRLTSPEVGTTNLAIYVTVMFVISGAAVALSRETNPLKKRAHRA</sequence>
<feature type="transmembrane region" description="Helical" evidence="8">
    <location>
        <begin position="294"/>
        <end position="315"/>
    </location>
</feature>
<feature type="transmembrane region" description="Helical" evidence="8">
    <location>
        <begin position="103"/>
        <end position="121"/>
    </location>
</feature>
<dbReference type="PROSITE" id="PS50850">
    <property type="entry name" value="MFS"/>
    <property type="match status" value="1"/>
</dbReference>
<reference evidence="10" key="1">
    <citation type="journal article" date="2014" name="Int. J. Syst. Evol. Microbiol.">
        <title>Complete genome sequence of Corynebacterium casei LMG S-19264T (=DSM 44701T), isolated from a smear-ripened cheese.</title>
        <authorList>
            <consortium name="US DOE Joint Genome Institute (JGI-PGF)"/>
            <person name="Walter F."/>
            <person name="Albersmeier A."/>
            <person name="Kalinowski J."/>
            <person name="Ruckert C."/>
        </authorList>
    </citation>
    <scope>NUCLEOTIDE SEQUENCE</scope>
    <source>
        <strain evidence="10">CGMCC 1.12187</strain>
    </source>
</reference>
<dbReference type="AlphaFoldDB" id="A0A917M125"/>
<feature type="domain" description="Major facilitator superfamily (MFS) profile" evidence="9">
    <location>
        <begin position="30"/>
        <end position="441"/>
    </location>
</feature>
<name>A0A917M125_9MICC</name>
<feature type="transmembrane region" description="Helical" evidence="8">
    <location>
        <begin position="127"/>
        <end position="147"/>
    </location>
</feature>
<dbReference type="SUPFAM" id="SSF103473">
    <property type="entry name" value="MFS general substrate transporter"/>
    <property type="match status" value="1"/>
</dbReference>
<evidence type="ECO:0000256" key="5">
    <source>
        <dbReference type="ARBA" id="ARBA00022989"/>
    </source>
</evidence>
<keyword evidence="2" id="KW-0813">Transport</keyword>